<feature type="transmembrane region" description="Helical" evidence="1">
    <location>
        <begin position="6"/>
        <end position="24"/>
    </location>
</feature>
<name>A0ABQ6YW94_9ENTE</name>
<keyword evidence="1" id="KW-1133">Transmembrane helix</keyword>
<evidence type="ECO:0000313" key="2">
    <source>
        <dbReference type="EMBL" id="KAF1301445.1"/>
    </source>
</evidence>
<accession>A0ABQ6YW94</accession>
<evidence type="ECO:0000256" key="1">
    <source>
        <dbReference type="SAM" id="Phobius"/>
    </source>
</evidence>
<organism evidence="2 3">
    <name type="scientific">Candidatus Enterococcus willemsii</name>
    <dbReference type="NCBI Taxonomy" id="1857215"/>
    <lineage>
        <taxon>Bacteria</taxon>
        <taxon>Bacillati</taxon>
        <taxon>Bacillota</taxon>
        <taxon>Bacilli</taxon>
        <taxon>Lactobacillales</taxon>
        <taxon>Enterococcaceae</taxon>
        <taxon>Enterococcus</taxon>
    </lineage>
</organism>
<dbReference type="Proteomes" id="UP000782705">
    <property type="component" value="Unassembled WGS sequence"/>
</dbReference>
<gene>
    <name evidence="2" type="ORF">BAU17_05845</name>
</gene>
<dbReference type="EMBL" id="MAEL01000057">
    <property type="protein sequence ID" value="KAF1301445.1"/>
    <property type="molecule type" value="Genomic_DNA"/>
</dbReference>
<reference evidence="2 3" key="1">
    <citation type="submission" date="2016-06" db="EMBL/GenBank/DDBJ databases">
        <title>Four novel species of enterococci isolated from chicken manure.</title>
        <authorList>
            <person name="Van Tyne D."/>
        </authorList>
    </citation>
    <scope>NUCLEOTIDE SEQUENCE [LARGE SCALE GENOMIC DNA]</scope>
    <source>
        <strain evidence="2 3">CU12B</strain>
    </source>
</reference>
<evidence type="ECO:0000313" key="3">
    <source>
        <dbReference type="Proteomes" id="UP000782705"/>
    </source>
</evidence>
<feature type="transmembrane region" description="Helical" evidence="1">
    <location>
        <begin position="64"/>
        <end position="84"/>
    </location>
</feature>
<proteinExistence type="predicted"/>
<sequence>MPLTIGDLFIVFAAVFGGIGLQIWQSTRKQIWYGLLLPAISIGYSLYLVPKVSFYEELNTQFKIGMYLQQNMLTIGLLIIFGICQWRRYAKKNQ</sequence>
<feature type="transmembrane region" description="Helical" evidence="1">
    <location>
        <begin position="31"/>
        <end position="49"/>
    </location>
</feature>
<comment type="caution">
    <text evidence="2">The sequence shown here is derived from an EMBL/GenBank/DDBJ whole genome shotgun (WGS) entry which is preliminary data.</text>
</comment>
<dbReference type="RefSeq" id="WP_161903225.1">
    <property type="nucleotide sequence ID" value="NZ_MAEL01000057.1"/>
</dbReference>
<evidence type="ECO:0008006" key="4">
    <source>
        <dbReference type="Google" id="ProtNLM"/>
    </source>
</evidence>
<keyword evidence="3" id="KW-1185">Reference proteome</keyword>
<keyword evidence="1" id="KW-0472">Membrane</keyword>
<keyword evidence="1" id="KW-0812">Transmembrane</keyword>
<protein>
    <recommendedName>
        <fullName evidence="4">Integral membrane protein</fullName>
    </recommendedName>
</protein>